<dbReference type="InterPro" id="IPR001878">
    <property type="entry name" value="Znf_CCHC"/>
</dbReference>
<organism evidence="4 5">
    <name type="scientific">Phytophthora fragariaefolia</name>
    <dbReference type="NCBI Taxonomy" id="1490495"/>
    <lineage>
        <taxon>Eukaryota</taxon>
        <taxon>Sar</taxon>
        <taxon>Stramenopiles</taxon>
        <taxon>Oomycota</taxon>
        <taxon>Peronosporomycetes</taxon>
        <taxon>Peronosporales</taxon>
        <taxon>Peronosporaceae</taxon>
        <taxon>Phytophthora</taxon>
    </lineage>
</organism>
<dbReference type="Pfam" id="PF00098">
    <property type="entry name" value="zf-CCHC"/>
    <property type="match status" value="1"/>
</dbReference>
<dbReference type="GO" id="GO:0008270">
    <property type="term" value="F:zinc ion binding"/>
    <property type="evidence" value="ECO:0007669"/>
    <property type="project" value="UniProtKB-KW"/>
</dbReference>
<feature type="domain" description="CCHC-type" evidence="3">
    <location>
        <begin position="370"/>
        <end position="385"/>
    </location>
</feature>
<accession>A0A9W6U2I0</accession>
<dbReference type="OrthoDB" id="126422at2759"/>
<dbReference type="InterPro" id="IPR036875">
    <property type="entry name" value="Znf_CCHC_sf"/>
</dbReference>
<feature type="compositionally biased region" description="Basic and acidic residues" evidence="2">
    <location>
        <begin position="403"/>
        <end position="418"/>
    </location>
</feature>
<keyword evidence="1" id="KW-0862">Zinc</keyword>
<protein>
    <submittedName>
        <fullName evidence="4">Unnamed protein product</fullName>
    </submittedName>
</protein>
<evidence type="ECO:0000256" key="1">
    <source>
        <dbReference type="PROSITE-ProRule" id="PRU00047"/>
    </source>
</evidence>
<feature type="compositionally biased region" description="Basic residues" evidence="2">
    <location>
        <begin position="340"/>
        <end position="351"/>
    </location>
</feature>
<comment type="caution">
    <text evidence="4">The sequence shown here is derived from an EMBL/GenBank/DDBJ whole genome shotgun (WGS) entry which is preliminary data.</text>
</comment>
<keyword evidence="5" id="KW-1185">Reference proteome</keyword>
<feature type="compositionally biased region" description="Basic and acidic residues" evidence="2">
    <location>
        <begin position="352"/>
        <end position="369"/>
    </location>
</feature>
<dbReference type="Gene3D" id="4.10.60.10">
    <property type="entry name" value="Zinc finger, CCHC-type"/>
    <property type="match status" value="1"/>
</dbReference>
<dbReference type="AlphaFoldDB" id="A0A9W6U2I0"/>
<name>A0A9W6U2I0_9STRA</name>
<dbReference type="PROSITE" id="PS50158">
    <property type="entry name" value="ZF_CCHC"/>
    <property type="match status" value="1"/>
</dbReference>
<dbReference type="SUPFAM" id="SSF57756">
    <property type="entry name" value="Retrovirus zinc finger-like domains"/>
    <property type="match status" value="1"/>
</dbReference>
<evidence type="ECO:0000313" key="4">
    <source>
        <dbReference type="EMBL" id="GMF25089.1"/>
    </source>
</evidence>
<keyword evidence="1" id="KW-0479">Metal-binding</keyword>
<keyword evidence="1" id="KW-0863">Zinc-finger</keyword>
<dbReference type="SMART" id="SM00343">
    <property type="entry name" value="ZnF_C2HC"/>
    <property type="match status" value="1"/>
</dbReference>
<evidence type="ECO:0000259" key="3">
    <source>
        <dbReference type="PROSITE" id="PS50158"/>
    </source>
</evidence>
<feature type="region of interest" description="Disordered" evidence="2">
    <location>
        <begin position="320"/>
        <end position="423"/>
    </location>
</feature>
<evidence type="ECO:0000313" key="5">
    <source>
        <dbReference type="Proteomes" id="UP001165121"/>
    </source>
</evidence>
<proteinExistence type="predicted"/>
<dbReference type="Proteomes" id="UP001165121">
    <property type="component" value="Unassembled WGS sequence"/>
</dbReference>
<sequence length="477" mass="51172">MTNTPSSSNAASAPSTPFTSLTVATVVTTTPASMMSPMSTTTSVPVAGIVGGVSAGAAATAGTALPAVVSGGAYTGGIAGAPGAGGVGYTTGGFNFGGFPPSQVGYGFPRGAFGGATDVPVKMDNVPKMKGSFDLYAVQLRAFLTRIGCWAVVDGSIDRCDPCFAAKDNFAREAILYGVAAQDAEIICQEDTVQAMRTRFVDKQTKREYSNYIFARAEFYSHVYSADKGMKQWLREMESMRRRLLHYGKRVTDEDFAETLVGHVARTHRDVVRQFSKHYVVRGDGGADRPVPTATQVMNALRAESALDEQMGTENLKPAGIAACGKKIKPPKEKKQSPAKGKRKRSGHGKRQKDGKPGGKKSDKQETRTCYHCGEAGHIRPNCPNRDDDSSDDQAAETQTAISERKRWQKRPDKDGENKKRKVSAVGCILREALTVGSVSSAGEDTVEWALDSASDVHVCKQPELLSELQHDSKQVF</sequence>
<reference evidence="4" key="1">
    <citation type="submission" date="2023-04" db="EMBL/GenBank/DDBJ databases">
        <title>Phytophthora fragariaefolia NBRC 109709.</title>
        <authorList>
            <person name="Ichikawa N."/>
            <person name="Sato H."/>
            <person name="Tonouchi N."/>
        </authorList>
    </citation>
    <scope>NUCLEOTIDE SEQUENCE</scope>
    <source>
        <strain evidence="4">NBRC 109709</strain>
    </source>
</reference>
<dbReference type="EMBL" id="BSXT01000347">
    <property type="protein sequence ID" value="GMF25089.1"/>
    <property type="molecule type" value="Genomic_DNA"/>
</dbReference>
<dbReference type="GO" id="GO:0003676">
    <property type="term" value="F:nucleic acid binding"/>
    <property type="evidence" value="ECO:0007669"/>
    <property type="project" value="InterPro"/>
</dbReference>
<evidence type="ECO:0000256" key="2">
    <source>
        <dbReference type="SAM" id="MobiDB-lite"/>
    </source>
</evidence>
<gene>
    <name evidence="4" type="ORF">Pfra01_000440100</name>
</gene>